<evidence type="ECO:0000313" key="3">
    <source>
        <dbReference type="Proteomes" id="UP000286716"/>
    </source>
</evidence>
<feature type="transmembrane region" description="Helical" evidence="1">
    <location>
        <begin position="84"/>
        <end position="105"/>
    </location>
</feature>
<gene>
    <name evidence="2" type="ORF">DMA12_02800</name>
</gene>
<organism evidence="2 3">
    <name type="scientific">Amycolatopsis balhimycina DSM 5908</name>
    <dbReference type="NCBI Taxonomy" id="1081091"/>
    <lineage>
        <taxon>Bacteria</taxon>
        <taxon>Bacillati</taxon>
        <taxon>Actinomycetota</taxon>
        <taxon>Actinomycetes</taxon>
        <taxon>Pseudonocardiales</taxon>
        <taxon>Pseudonocardiaceae</taxon>
        <taxon>Amycolatopsis</taxon>
    </lineage>
</organism>
<keyword evidence="1" id="KW-1133">Transmembrane helix</keyword>
<dbReference type="AlphaFoldDB" id="A0A428X4X8"/>
<dbReference type="EMBL" id="QHHU01000002">
    <property type="protein sequence ID" value="RSM50297.1"/>
    <property type="molecule type" value="Genomic_DNA"/>
</dbReference>
<keyword evidence="1" id="KW-0812">Transmembrane</keyword>
<sequence>MAAIGSFLPLFLIRQHAGAGGLLAGVDVTVVQTAWGTSYQFPGQEATDAAGSPMGIPLLVAVVLLTVVAFVAATRPERALARTLTVAGAAFTAGAVATVAMSGFGWSAMREAVELDISIASGLWLLTVATLVAVAAAVMAHLSLRKADGNADGTAGWADPAVAFADTPTPPSGVAITVLPPDDEHP</sequence>
<comment type="caution">
    <text evidence="2">The sequence shown here is derived from an EMBL/GenBank/DDBJ whole genome shotgun (WGS) entry which is preliminary data.</text>
</comment>
<dbReference type="OrthoDB" id="3622926at2"/>
<keyword evidence="1" id="KW-0472">Membrane</keyword>
<feature type="transmembrane region" description="Helical" evidence="1">
    <location>
        <begin position="49"/>
        <end position="72"/>
    </location>
</feature>
<protein>
    <submittedName>
        <fullName evidence="2">Uncharacterized protein</fullName>
    </submittedName>
</protein>
<evidence type="ECO:0000313" key="2">
    <source>
        <dbReference type="EMBL" id="RSM50297.1"/>
    </source>
</evidence>
<keyword evidence="3" id="KW-1185">Reference proteome</keyword>
<reference evidence="2 3" key="1">
    <citation type="submission" date="2018-05" db="EMBL/GenBank/DDBJ databases">
        <title>Evolution of GPA BGCs.</title>
        <authorList>
            <person name="Waglechner N."/>
            <person name="Wright G.D."/>
        </authorList>
    </citation>
    <scope>NUCLEOTIDE SEQUENCE [LARGE SCALE GENOMIC DNA]</scope>
    <source>
        <strain evidence="2 3">DSM 5908</strain>
    </source>
</reference>
<dbReference type="Proteomes" id="UP000286716">
    <property type="component" value="Unassembled WGS sequence"/>
</dbReference>
<name>A0A428X4X8_AMYBA</name>
<proteinExistence type="predicted"/>
<feature type="transmembrane region" description="Helical" evidence="1">
    <location>
        <begin position="117"/>
        <end position="140"/>
    </location>
</feature>
<accession>A0A428X4X8</accession>
<evidence type="ECO:0000256" key="1">
    <source>
        <dbReference type="SAM" id="Phobius"/>
    </source>
</evidence>